<dbReference type="Proteomes" id="UP000724874">
    <property type="component" value="Unassembled WGS sequence"/>
</dbReference>
<name>A0A9P5TPP1_GYMJU</name>
<accession>A0A9P5TPP1</accession>
<keyword evidence="2" id="KW-1185">Reference proteome</keyword>
<evidence type="ECO:0000313" key="2">
    <source>
        <dbReference type="Proteomes" id="UP000724874"/>
    </source>
</evidence>
<dbReference type="EMBL" id="JADNYJ010000023">
    <property type="protein sequence ID" value="KAF8905248.1"/>
    <property type="molecule type" value="Genomic_DNA"/>
</dbReference>
<organism evidence="1 2">
    <name type="scientific">Gymnopilus junonius</name>
    <name type="common">Spectacular rustgill mushroom</name>
    <name type="synonym">Gymnopilus spectabilis subsp. junonius</name>
    <dbReference type="NCBI Taxonomy" id="109634"/>
    <lineage>
        <taxon>Eukaryota</taxon>
        <taxon>Fungi</taxon>
        <taxon>Dikarya</taxon>
        <taxon>Basidiomycota</taxon>
        <taxon>Agaricomycotina</taxon>
        <taxon>Agaricomycetes</taxon>
        <taxon>Agaricomycetidae</taxon>
        <taxon>Agaricales</taxon>
        <taxon>Agaricineae</taxon>
        <taxon>Hymenogastraceae</taxon>
        <taxon>Gymnopilus</taxon>
    </lineage>
</organism>
<comment type="caution">
    <text evidence="1">The sequence shown here is derived from an EMBL/GenBank/DDBJ whole genome shotgun (WGS) entry which is preliminary data.</text>
</comment>
<reference evidence="1" key="1">
    <citation type="submission" date="2020-11" db="EMBL/GenBank/DDBJ databases">
        <authorList>
            <consortium name="DOE Joint Genome Institute"/>
            <person name="Ahrendt S."/>
            <person name="Riley R."/>
            <person name="Andreopoulos W."/>
            <person name="LaButti K."/>
            <person name="Pangilinan J."/>
            <person name="Ruiz-duenas F.J."/>
            <person name="Barrasa J.M."/>
            <person name="Sanchez-Garcia M."/>
            <person name="Camarero S."/>
            <person name="Miyauchi S."/>
            <person name="Serrano A."/>
            <person name="Linde D."/>
            <person name="Babiker R."/>
            <person name="Drula E."/>
            <person name="Ayuso-Fernandez I."/>
            <person name="Pacheco R."/>
            <person name="Padilla G."/>
            <person name="Ferreira P."/>
            <person name="Barriuso J."/>
            <person name="Kellner H."/>
            <person name="Castanera R."/>
            <person name="Alfaro M."/>
            <person name="Ramirez L."/>
            <person name="Pisabarro A.G."/>
            <person name="Kuo A."/>
            <person name="Tritt A."/>
            <person name="Lipzen A."/>
            <person name="He G."/>
            <person name="Yan M."/>
            <person name="Ng V."/>
            <person name="Cullen D."/>
            <person name="Martin F."/>
            <person name="Rosso M.-N."/>
            <person name="Henrissat B."/>
            <person name="Hibbett D."/>
            <person name="Martinez A.T."/>
            <person name="Grigoriev I.V."/>
        </authorList>
    </citation>
    <scope>NUCLEOTIDE SEQUENCE</scope>
    <source>
        <strain evidence="1">AH 44721</strain>
    </source>
</reference>
<protein>
    <submittedName>
        <fullName evidence="1">Uncharacterized protein</fullName>
    </submittedName>
</protein>
<proteinExistence type="predicted"/>
<dbReference type="AlphaFoldDB" id="A0A9P5TPP1"/>
<gene>
    <name evidence="1" type="ORF">CPB84DRAFT_1772025</name>
</gene>
<sequence length="54" mass="6314">MRRLYTQSASPRLLHFVHNEMSQSNLIPQRDPSVTVETDLWQNVDEGPYDTSRP</sequence>
<evidence type="ECO:0000313" key="1">
    <source>
        <dbReference type="EMBL" id="KAF8905248.1"/>
    </source>
</evidence>